<sequence>MVPSLPPLPPWCFSGAGLTRKVAVALQQPLLLPGLFLLPLFLLRGTALPAEIKPLVESEQLLWISGMVGHVDTFRIPLIAVTPRNNLIAVAEARKHSSADIGAKFIAVRTSTDKGETWSPTTFLDDDGSKTDGLNLGVILVDEEKDLIFIMYTICAHYYHCNVSSTLLIESHDDGRTWSQPRNLSEMIGTKMFAPGPGAGIQKRYNPKKGRLIVCGHGTIEEDGIFCLFSDDHGKTWKNGGSLKGIPFDQPKKFFDFNPDENQPYELSDGTVVINARNQNFYHCHCRIIVKSFDACESLPIENVIFDETLIDPAVAAGVLVKDDIVFFSNPANPMKRINLTLRWSYDNGKSWVKDKIMIWPGPSGYSSMTTSNNTSSNEQYIYLVFEKGLNIITESISFVKIRIK</sequence>
<dbReference type="GO" id="GO:0031410">
    <property type="term" value="C:cytoplasmic vesicle"/>
    <property type="evidence" value="ECO:0007669"/>
    <property type="project" value="UniProtKB-SubCell"/>
</dbReference>
<comment type="caution">
    <text evidence="27">The sequence shown here is derived from an EMBL/GenBank/DDBJ whole genome shotgun (WGS) entry which is preliminary data.</text>
</comment>
<dbReference type="InterPro" id="IPR011040">
    <property type="entry name" value="Sialidase"/>
</dbReference>
<evidence type="ECO:0000256" key="25">
    <source>
        <dbReference type="ARBA" id="ARBA00041413"/>
    </source>
</evidence>
<dbReference type="GO" id="GO:0005765">
    <property type="term" value="C:lysosomal membrane"/>
    <property type="evidence" value="ECO:0007669"/>
    <property type="project" value="UniProtKB-SubCell"/>
</dbReference>
<keyword evidence="20" id="KW-0968">Cytoplasmic vesicle</keyword>
<evidence type="ECO:0000313" key="28">
    <source>
        <dbReference type="Proteomes" id="UP000287033"/>
    </source>
</evidence>
<organism evidence="27 28">
    <name type="scientific">Chiloscyllium punctatum</name>
    <name type="common">Brownbanded bambooshark</name>
    <name type="synonym">Hemiscyllium punctatum</name>
    <dbReference type="NCBI Taxonomy" id="137246"/>
    <lineage>
        <taxon>Eukaryota</taxon>
        <taxon>Metazoa</taxon>
        <taxon>Chordata</taxon>
        <taxon>Craniata</taxon>
        <taxon>Vertebrata</taxon>
        <taxon>Chondrichthyes</taxon>
        <taxon>Elasmobranchii</taxon>
        <taxon>Galeomorphii</taxon>
        <taxon>Galeoidea</taxon>
        <taxon>Orectolobiformes</taxon>
        <taxon>Hemiscylliidae</taxon>
        <taxon>Chiloscyllium</taxon>
    </lineage>
</organism>
<evidence type="ECO:0000256" key="20">
    <source>
        <dbReference type="ARBA" id="ARBA00023329"/>
    </source>
</evidence>
<name>A0A401RQP6_CHIPU</name>
<reference evidence="27 28" key="1">
    <citation type="journal article" date="2018" name="Nat. Ecol. Evol.">
        <title>Shark genomes provide insights into elasmobranch evolution and the origin of vertebrates.</title>
        <authorList>
            <person name="Hara Y"/>
            <person name="Yamaguchi K"/>
            <person name="Onimaru K"/>
            <person name="Kadota M"/>
            <person name="Koyanagi M"/>
            <person name="Keeley SD"/>
            <person name="Tatsumi K"/>
            <person name="Tanaka K"/>
            <person name="Motone F"/>
            <person name="Kageyama Y"/>
            <person name="Nozu R"/>
            <person name="Adachi N"/>
            <person name="Nishimura O"/>
            <person name="Nakagawa R"/>
            <person name="Tanegashima C"/>
            <person name="Kiyatake I"/>
            <person name="Matsumoto R"/>
            <person name="Murakumo K"/>
            <person name="Nishida K"/>
            <person name="Terakita A"/>
            <person name="Kuratani S"/>
            <person name="Sato K"/>
            <person name="Hyodo S Kuraku.S."/>
        </authorList>
    </citation>
    <scope>NUCLEOTIDE SEQUENCE [LARGE SCALE GENOMIC DNA]</scope>
</reference>
<dbReference type="STRING" id="137246.A0A401RQP6"/>
<comment type="similarity">
    <text evidence="6">Belongs to the glycosyl hydrolase 33 family.</text>
</comment>
<protein>
    <recommendedName>
        <fullName evidence="23">Sialidase-1</fullName>
        <ecNumber evidence="7">3.2.1.18</ecNumber>
    </recommendedName>
    <alternativeName>
        <fullName evidence="25">Lysosomal sialidase</fullName>
    </alternativeName>
    <alternativeName>
        <fullName evidence="24">N-acetyl-alpha-neuraminidase 1</fullName>
    </alternativeName>
</protein>
<evidence type="ECO:0000256" key="12">
    <source>
        <dbReference type="ARBA" id="ARBA00022801"/>
    </source>
</evidence>
<dbReference type="OMA" id="IRSYDAC"/>
<gene>
    <name evidence="27" type="ORF">chiPu_0019042</name>
</gene>
<keyword evidence="16" id="KW-0325">Glycoprotein</keyword>
<evidence type="ECO:0000256" key="5">
    <source>
        <dbReference type="ARBA" id="ARBA00004541"/>
    </source>
</evidence>
<comment type="subcellular location">
    <subcellularLocation>
        <location evidence="4">Cell membrane</location>
    </subcellularLocation>
    <subcellularLocation>
        <location evidence="5">Cytoplasmic vesicle</location>
    </subcellularLocation>
    <subcellularLocation>
        <location evidence="3">Lysosome lumen</location>
    </subcellularLocation>
    <subcellularLocation>
        <location evidence="2">Lysosome membrane</location>
        <topology evidence="2">Peripheral membrane protein</topology>
        <orientation evidence="2">Lumenal side</orientation>
    </subcellularLocation>
</comment>
<keyword evidence="11" id="KW-0677">Repeat</keyword>
<keyword evidence="14" id="KW-0443">Lipid metabolism</keyword>
<comment type="function">
    <text evidence="21">Catalyzes the removal of sialic acid (N-acetylneuraminic acid) moieties from glycoproteins and glycolipids. To be active, it is strictly dependent on its presence in the multienzyme complex. Appears to have a preference for alpha 2-3 and alpha 2-6 sialyl linkage.</text>
</comment>
<comment type="catalytic activity">
    <reaction evidence="1">
        <text>Hydrolysis of alpha-(2-&gt;3)-, alpha-(2-&gt;6)-, alpha-(2-&gt;8)- glycosidic linkages of terminal sialic acid residues in oligosaccharides, glycoproteins, glycolipids, colominic acid and synthetic substrates.</text>
        <dbReference type="EC" id="3.2.1.18"/>
    </reaction>
</comment>
<evidence type="ECO:0000259" key="26">
    <source>
        <dbReference type="Pfam" id="PF13088"/>
    </source>
</evidence>
<evidence type="ECO:0000256" key="8">
    <source>
        <dbReference type="ARBA" id="ARBA00022475"/>
    </source>
</evidence>
<dbReference type="Pfam" id="PF13088">
    <property type="entry name" value="BNR_2"/>
    <property type="match status" value="1"/>
</dbReference>
<proteinExistence type="inferred from homology"/>
<keyword evidence="18" id="KW-0119">Carbohydrate metabolism</keyword>
<accession>A0A401RQP6</accession>
<evidence type="ECO:0000256" key="10">
    <source>
        <dbReference type="ARBA" id="ARBA00022729"/>
    </source>
</evidence>
<dbReference type="PANTHER" id="PTHR10628">
    <property type="entry name" value="SIALIDASE"/>
    <property type="match status" value="1"/>
</dbReference>
<dbReference type="GO" id="GO:0006689">
    <property type="term" value="P:ganglioside catabolic process"/>
    <property type="evidence" value="ECO:0007669"/>
    <property type="project" value="TreeGrafter"/>
</dbReference>
<evidence type="ECO:0000256" key="14">
    <source>
        <dbReference type="ARBA" id="ARBA00023098"/>
    </source>
</evidence>
<evidence type="ECO:0000256" key="24">
    <source>
        <dbReference type="ARBA" id="ARBA00041332"/>
    </source>
</evidence>
<evidence type="ECO:0000256" key="4">
    <source>
        <dbReference type="ARBA" id="ARBA00004236"/>
    </source>
</evidence>
<evidence type="ECO:0000256" key="17">
    <source>
        <dbReference type="ARBA" id="ARBA00023228"/>
    </source>
</evidence>
<keyword evidence="10" id="KW-0732">Signal</keyword>
<evidence type="ECO:0000256" key="23">
    <source>
        <dbReference type="ARBA" id="ARBA00040509"/>
    </source>
</evidence>
<keyword evidence="19" id="KW-0326">Glycosidase</keyword>
<evidence type="ECO:0000256" key="21">
    <source>
        <dbReference type="ARBA" id="ARBA00037235"/>
    </source>
</evidence>
<evidence type="ECO:0000313" key="27">
    <source>
        <dbReference type="EMBL" id="GCC20482.1"/>
    </source>
</evidence>
<dbReference type="OrthoDB" id="2739686at2759"/>
<evidence type="ECO:0000256" key="22">
    <source>
        <dbReference type="ARBA" id="ARBA00038519"/>
    </source>
</evidence>
<evidence type="ECO:0000256" key="9">
    <source>
        <dbReference type="ARBA" id="ARBA00022553"/>
    </source>
</evidence>
<keyword evidence="13" id="KW-0442">Lipid degradation</keyword>
<dbReference type="EC" id="3.2.1.18" evidence="7"/>
<keyword evidence="28" id="KW-1185">Reference proteome</keyword>
<keyword evidence="12" id="KW-0378">Hydrolase</keyword>
<dbReference type="EMBL" id="BEZZ01001797">
    <property type="protein sequence ID" value="GCC20482.1"/>
    <property type="molecule type" value="Genomic_DNA"/>
</dbReference>
<evidence type="ECO:0000256" key="13">
    <source>
        <dbReference type="ARBA" id="ARBA00022963"/>
    </source>
</evidence>
<evidence type="ECO:0000256" key="18">
    <source>
        <dbReference type="ARBA" id="ARBA00023277"/>
    </source>
</evidence>
<keyword evidence="17" id="KW-0458">Lysosome</keyword>
<dbReference type="GO" id="GO:0043202">
    <property type="term" value="C:lysosomal lumen"/>
    <property type="evidence" value="ECO:0007669"/>
    <property type="project" value="UniProtKB-SubCell"/>
</dbReference>
<keyword evidence="8" id="KW-1003">Cell membrane</keyword>
<evidence type="ECO:0000256" key="15">
    <source>
        <dbReference type="ARBA" id="ARBA00023136"/>
    </source>
</evidence>
<evidence type="ECO:0000256" key="7">
    <source>
        <dbReference type="ARBA" id="ARBA00012733"/>
    </source>
</evidence>
<dbReference type="CDD" id="cd15482">
    <property type="entry name" value="Sialidase_non-viral"/>
    <property type="match status" value="1"/>
</dbReference>
<evidence type="ECO:0000256" key="1">
    <source>
        <dbReference type="ARBA" id="ARBA00000427"/>
    </source>
</evidence>
<feature type="domain" description="Sialidase" evidence="26">
    <location>
        <begin position="87"/>
        <end position="374"/>
    </location>
</feature>
<evidence type="ECO:0000256" key="2">
    <source>
        <dbReference type="ARBA" id="ARBA00004207"/>
    </source>
</evidence>
<dbReference type="GO" id="GO:0005886">
    <property type="term" value="C:plasma membrane"/>
    <property type="evidence" value="ECO:0007669"/>
    <property type="project" value="UniProtKB-SubCell"/>
</dbReference>
<dbReference type="InterPro" id="IPR026856">
    <property type="entry name" value="Sialidase_fam"/>
</dbReference>
<dbReference type="PANTHER" id="PTHR10628:SF25">
    <property type="entry name" value="SIALIDASE-1"/>
    <property type="match status" value="1"/>
</dbReference>
<keyword evidence="9" id="KW-0597">Phosphoprotein</keyword>
<evidence type="ECO:0000256" key="11">
    <source>
        <dbReference type="ARBA" id="ARBA00022737"/>
    </source>
</evidence>
<dbReference type="GO" id="GO:0009313">
    <property type="term" value="P:oligosaccharide catabolic process"/>
    <property type="evidence" value="ECO:0007669"/>
    <property type="project" value="TreeGrafter"/>
</dbReference>
<dbReference type="FunFam" id="2.120.10.10:FF:000003">
    <property type="entry name" value="Neuraminidase 1"/>
    <property type="match status" value="1"/>
</dbReference>
<dbReference type="GO" id="GO:0004308">
    <property type="term" value="F:exo-alpha-sialidase activity"/>
    <property type="evidence" value="ECO:0007669"/>
    <property type="project" value="UniProtKB-EC"/>
</dbReference>
<dbReference type="AlphaFoldDB" id="A0A401RQP6"/>
<evidence type="ECO:0000256" key="6">
    <source>
        <dbReference type="ARBA" id="ARBA00009348"/>
    </source>
</evidence>
<evidence type="ECO:0000256" key="3">
    <source>
        <dbReference type="ARBA" id="ARBA00004227"/>
    </source>
</evidence>
<keyword evidence="15" id="KW-0472">Membrane</keyword>
<evidence type="ECO:0000256" key="19">
    <source>
        <dbReference type="ARBA" id="ARBA00023295"/>
    </source>
</evidence>
<dbReference type="Proteomes" id="UP000287033">
    <property type="component" value="Unassembled WGS sequence"/>
</dbReference>
<dbReference type="SUPFAM" id="SSF50939">
    <property type="entry name" value="Sialidases"/>
    <property type="match status" value="1"/>
</dbReference>
<dbReference type="Gene3D" id="2.120.10.10">
    <property type="match status" value="1"/>
</dbReference>
<comment type="subunit">
    <text evidence="22">Interacts with cathepsin A (protective protein), beta-galactosidase and N-acetylgalactosamine-6-sulfate sulfatase in a multienzyme complex.</text>
</comment>
<dbReference type="InterPro" id="IPR036278">
    <property type="entry name" value="Sialidase_sf"/>
</dbReference>
<evidence type="ECO:0000256" key="16">
    <source>
        <dbReference type="ARBA" id="ARBA00023180"/>
    </source>
</evidence>